<dbReference type="Proteomes" id="UP000307074">
    <property type="component" value="Chromosome"/>
</dbReference>
<sequence length="73" mass="8609">MVFTDVFNVKHDDCKIIQTQNDFKRVFIIENEQGVRFTCLKDDAPRSSKIHDHWKHAKPSDSPDAHPFHDKFV</sequence>
<accession>A0A5B7Y0C1</accession>
<proteinExistence type="predicted"/>
<feature type="compositionally biased region" description="Basic and acidic residues" evidence="1">
    <location>
        <begin position="58"/>
        <end position="73"/>
    </location>
</feature>
<name>A0A5B7Y0C1_LEVBR</name>
<protein>
    <submittedName>
        <fullName evidence="2">Uncharacterized protein</fullName>
    </submittedName>
</protein>
<feature type="region of interest" description="Disordered" evidence="1">
    <location>
        <begin position="50"/>
        <end position="73"/>
    </location>
</feature>
<evidence type="ECO:0000313" key="3">
    <source>
        <dbReference type="Proteomes" id="UP000307074"/>
    </source>
</evidence>
<organism evidence="2 3">
    <name type="scientific">Levilactobacillus brevis</name>
    <name type="common">Lactobacillus brevis</name>
    <dbReference type="NCBI Taxonomy" id="1580"/>
    <lineage>
        <taxon>Bacteria</taxon>
        <taxon>Bacillati</taxon>
        <taxon>Bacillota</taxon>
        <taxon>Bacilli</taxon>
        <taxon>Lactobacillales</taxon>
        <taxon>Lactobacillaceae</taxon>
        <taxon>Levilactobacillus</taxon>
    </lineage>
</organism>
<reference evidence="2 3" key="1">
    <citation type="submission" date="2018-07" db="EMBL/GenBank/DDBJ databases">
        <authorList>
            <person name="Feyereisen M."/>
        </authorList>
    </citation>
    <scope>NUCLEOTIDE SEQUENCE [LARGE SCALE GENOMIC DNA]</scope>
    <source>
        <strain evidence="2 3">UCCLBBS449</strain>
    </source>
</reference>
<dbReference type="AlphaFoldDB" id="A0A5B7Y0C1"/>
<dbReference type="RefSeq" id="WP_042749418.1">
    <property type="nucleotide sequence ID" value="NZ_CAKMAP010000006.1"/>
</dbReference>
<dbReference type="EMBL" id="CP031198">
    <property type="protein sequence ID" value="QCZ53604.1"/>
    <property type="molecule type" value="Genomic_DNA"/>
</dbReference>
<evidence type="ECO:0000256" key="1">
    <source>
        <dbReference type="SAM" id="MobiDB-lite"/>
    </source>
</evidence>
<evidence type="ECO:0000313" key="2">
    <source>
        <dbReference type="EMBL" id="QCZ53604.1"/>
    </source>
</evidence>
<gene>
    <name evidence="2" type="ORF">UCCLBBS449_1669</name>
</gene>